<evidence type="ECO:0000256" key="3">
    <source>
        <dbReference type="SAM" id="SignalP"/>
    </source>
</evidence>
<accession>A0A5C0VBY4</accession>
<reference evidence="4 5" key="1">
    <citation type="submission" date="2019-08" db="EMBL/GenBank/DDBJ databases">
        <title>Pedobacter sp. nov., isolated from Han river, South Korea.</title>
        <authorList>
            <person name="Lee D.-H."/>
            <person name="Kim Y.-S."/>
            <person name="Hwang E.-M."/>
            <person name="Le Tran T.C."/>
            <person name="Cha C.-J."/>
        </authorList>
    </citation>
    <scope>NUCLEOTIDE SEQUENCE [LARGE SCALE GENOMIC DNA]</scope>
    <source>
        <strain evidence="4 5">CJ43</strain>
    </source>
</reference>
<evidence type="ECO:0000256" key="2">
    <source>
        <dbReference type="SAM" id="Phobius"/>
    </source>
</evidence>
<dbReference type="KEGG" id="pej:FYC62_00255"/>
<sequence>MKIKPYLFTSITLLTIGTINSSKAQTSLNTQYQNVVEKANNYQEYKVINQNQIKNLWKNTTDSLQSKQAKLNQAQSQLKKQQSEINQLQKLLSEKDNSLSTALNTKDEILLLGFIPLSKASYQSTMWGLIILLASLSAFLIFRTKSFRNEALYRTKLFNDLNEEFKNYKAKANDNEKKLARALQDERNKLDELFRR</sequence>
<dbReference type="AlphaFoldDB" id="A0A5C0VBY4"/>
<feature type="chain" id="PRO_5022746388" description="tRNA (Guanine-N1)-methyltransferase" evidence="3">
    <location>
        <begin position="25"/>
        <end position="196"/>
    </location>
</feature>
<protein>
    <recommendedName>
        <fullName evidence="6">tRNA (Guanine-N1)-methyltransferase</fullName>
    </recommendedName>
</protein>
<keyword evidence="2" id="KW-1133">Transmembrane helix</keyword>
<dbReference type="Proteomes" id="UP000323653">
    <property type="component" value="Chromosome"/>
</dbReference>
<proteinExistence type="predicted"/>
<name>A0A5C0VBY4_9SPHI</name>
<organism evidence="4 5">
    <name type="scientific">Pedobacter aquae</name>
    <dbReference type="NCBI Taxonomy" id="2605747"/>
    <lineage>
        <taxon>Bacteria</taxon>
        <taxon>Pseudomonadati</taxon>
        <taxon>Bacteroidota</taxon>
        <taxon>Sphingobacteriia</taxon>
        <taxon>Sphingobacteriales</taxon>
        <taxon>Sphingobacteriaceae</taxon>
        <taxon>Pedobacter</taxon>
    </lineage>
</organism>
<feature type="transmembrane region" description="Helical" evidence="2">
    <location>
        <begin position="125"/>
        <end position="142"/>
    </location>
</feature>
<feature type="signal peptide" evidence="3">
    <location>
        <begin position="1"/>
        <end position="24"/>
    </location>
</feature>
<evidence type="ECO:0008006" key="6">
    <source>
        <dbReference type="Google" id="ProtNLM"/>
    </source>
</evidence>
<dbReference type="RefSeq" id="WP_149073503.1">
    <property type="nucleotide sequence ID" value="NZ_CP043329.1"/>
</dbReference>
<gene>
    <name evidence="4" type="ORF">FYC62_00255</name>
</gene>
<keyword evidence="2" id="KW-0472">Membrane</keyword>
<evidence type="ECO:0000313" key="4">
    <source>
        <dbReference type="EMBL" id="QEK50268.1"/>
    </source>
</evidence>
<keyword evidence="5" id="KW-1185">Reference proteome</keyword>
<evidence type="ECO:0000313" key="5">
    <source>
        <dbReference type="Proteomes" id="UP000323653"/>
    </source>
</evidence>
<feature type="coiled-coil region" evidence="1">
    <location>
        <begin position="158"/>
        <end position="196"/>
    </location>
</feature>
<keyword evidence="1" id="KW-0175">Coiled coil</keyword>
<feature type="coiled-coil region" evidence="1">
    <location>
        <begin position="64"/>
        <end position="98"/>
    </location>
</feature>
<keyword evidence="2" id="KW-0812">Transmembrane</keyword>
<dbReference type="EMBL" id="CP043329">
    <property type="protein sequence ID" value="QEK50268.1"/>
    <property type="molecule type" value="Genomic_DNA"/>
</dbReference>
<evidence type="ECO:0000256" key="1">
    <source>
        <dbReference type="SAM" id="Coils"/>
    </source>
</evidence>
<keyword evidence="3" id="KW-0732">Signal</keyword>